<organism evidence="6 7">
    <name type="scientific">Drosophila busckii</name>
    <name type="common">Fruit fly</name>
    <dbReference type="NCBI Taxonomy" id="30019"/>
    <lineage>
        <taxon>Eukaryota</taxon>
        <taxon>Metazoa</taxon>
        <taxon>Ecdysozoa</taxon>
        <taxon>Arthropoda</taxon>
        <taxon>Hexapoda</taxon>
        <taxon>Insecta</taxon>
        <taxon>Pterygota</taxon>
        <taxon>Neoptera</taxon>
        <taxon>Endopterygota</taxon>
        <taxon>Diptera</taxon>
        <taxon>Brachycera</taxon>
        <taxon>Muscomorpha</taxon>
        <taxon>Ephydroidea</taxon>
        <taxon>Drosophilidae</taxon>
        <taxon>Drosophila</taxon>
    </lineage>
</organism>
<evidence type="ECO:0000256" key="1">
    <source>
        <dbReference type="ARBA" id="ARBA00023157"/>
    </source>
</evidence>
<feature type="site" description="Deprotonates C-terminal active site Cys" evidence="3">
    <location>
        <position position="25"/>
    </location>
</feature>
<keyword evidence="1 4" id="KW-1015">Disulfide bond</keyword>
<dbReference type="CDD" id="cd02947">
    <property type="entry name" value="TRX_family"/>
    <property type="match status" value="1"/>
</dbReference>
<evidence type="ECO:0000256" key="3">
    <source>
        <dbReference type="PIRSR" id="PIRSR000077-1"/>
    </source>
</evidence>
<comment type="similarity">
    <text evidence="2">Belongs to the thioredoxin family.</text>
</comment>
<dbReference type="PIRSF" id="PIRSF000077">
    <property type="entry name" value="Thioredoxin"/>
    <property type="match status" value="1"/>
</dbReference>
<dbReference type="EMBL" id="CP012528">
    <property type="protein sequence ID" value="ALC48358.1"/>
    <property type="molecule type" value="Genomic_DNA"/>
</dbReference>
<feature type="site" description="Contributes to redox potential value" evidence="3">
    <location>
        <position position="33"/>
    </location>
</feature>
<evidence type="ECO:0000256" key="4">
    <source>
        <dbReference type="PIRSR" id="PIRSR000077-4"/>
    </source>
</evidence>
<gene>
    <name evidence="6" type="ORF">Dbus_chrXg214</name>
</gene>
<evidence type="ECO:0000256" key="2">
    <source>
        <dbReference type="PIRNR" id="PIRNR000077"/>
    </source>
</evidence>
<dbReference type="STRING" id="30019.A0A0M4ELK0"/>
<dbReference type="OrthoDB" id="2121326at2759"/>
<feature type="active site" description="Nucleophile" evidence="3">
    <location>
        <position position="31"/>
    </location>
</feature>
<proteinExistence type="inferred from homology"/>
<dbReference type="Proteomes" id="UP000494163">
    <property type="component" value="Chromosome X"/>
</dbReference>
<feature type="domain" description="Thioredoxin" evidence="5">
    <location>
        <begin position="1"/>
        <end position="106"/>
    </location>
</feature>
<dbReference type="AlphaFoldDB" id="A0A0M4ELK0"/>
<dbReference type="PROSITE" id="PS00194">
    <property type="entry name" value="THIOREDOXIN_1"/>
    <property type="match status" value="1"/>
</dbReference>
<dbReference type="InterPro" id="IPR036249">
    <property type="entry name" value="Thioredoxin-like_sf"/>
</dbReference>
<dbReference type="Pfam" id="PF00085">
    <property type="entry name" value="Thioredoxin"/>
    <property type="match status" value="1"/>
</dbReference>
<dbReference type="PANTHER" id="PTHR46115">
    <property type="entry name" value="THIOREDOXIN-LIKE PROTEIN 1"/>
    <property type="match status" value="1"/>
</dbReference>
<dbReference type="PRINTS" id="PR00421">
    <property type="entry name" value="THIOREDOXIN"/>
</dbReference>
<evidence type="ECO:0000313" key="7">
    <source>
        <dbReference type="Proteomes" id="UP000494163"/>
    </source>
</evidence>
<evidence type="ECO:0000259" key="5">
    <source>
        <dbReference type="PROSITE" id="PS51352"/>
    </source>
</evidence>
<evidence type="ECO:0000313" key="6">
    <source>
        <dbReference type="EMBL" id="ALC48358.1"/>
    </source>
</evidence>
<feature type="disulfide bond" description="Redox-active" evidence="4">
    <location>
        <begin position="31"/>
        <end position="34"/>
    </location>
</feature>
<feature type="site" description="Contributes to redox potential value" evidence="3">
    <location>
        <position position="32"/>
    </location>
</feature>
<sequence length="106" mass="12183">MSTVRSMNDFHKRMEEAENKIVLLDFYATWCGPCADMDKTVKSLARKYAGKVVVLKINVDKFEDLVDKYKVRCMPTFVFLKGNRRISSVTGADDEKLTHMMAKVVK</sequence>
<accession>A0A0M4ELK0</accession>
<reference evidence="6 7" key="1">
    <citation type="submission" date="2015-08" db="EMBL/GenBank/DDBJ databases">
        <title>Ancestral chromatin configuration constrains chromatin evolution on differentiating sex chromosomes in Drosophila.</title>
        <authorList>
            <person name="Zhou Q."/>
            <person name="Bachtrog D."/>
        </authorList>
    </citation>
    <scope>NUCLEOTIDE SEQUENCE [LARGE SCALE GENOMIC DNA]</scope>
    <source>
        <tissue evidence="6">Whole larvae</tissue>
    </source>
</reference>
<dbReference type="OMA" id="STWHETH"/>
<name>A0A0M4ELK0_DROBS</name>
<protein>
    <recommendedName>
        <fullName evidence="2">Thioredoxin</fullName>
    </recommendedName>
</protein>
<dbReference type="InterPro" id="IPR013766">
    <property type="entry name" value="Thioredoxin_domain"/>
</dbReference>
<keyword evidence="4" id="KW-0676">Redox-active center</keyword>
<dbReference type="SUPFAM" id="SSF52833">
    <property type="entry name" value="Thioredoxin-like"/>
    <property type="match status" value="1"/>
</dbReference>
<dbReference type="Gene3D" id="3.40.30.10">
    <property type="entry name" value="Glutaredoxin"/>
    <property type="match status" value="1"/>
</dbReference>
<dbReference type="GO" id="GO:0015035">
    <property type="term" value="F:protein-disulfide reductase activity"/>
    <property type="evidence" value="ECO:0007669"/>
    <property type="project" value="InterPro"/>
</dbReference>
<dbReference type="PROSITE" id="PS51352">
    <property type="entry name" value="THIOREDOXIN_2"/>
    <property type="match status" value="1"/>
</dbReference>
<dbReference type="InterPro" id="IPR005746">
    <property type="entry name" value="Thioredoxin"/>
</dbReference>
<dbReference type="InterPro" id="IPR017937">
    <property type="entry name" value="Thioredoxin_CS"/>
</dbReference>
<keyword evidence="7" id="KW-1185">Reference proteome</keyword>
<feature type="active site" description="Nucleophile" evidence="3">
    <location>
        <position position="34"/>
    </location>
</feature>